<feature type="repeat" description="ANK" evidence="7">
    <location>
        <begin position="36"/>
        <end position="68"/>
    </location>
</feature>
<dbReference type="SMART" id="SM00248">
    <property type="entry name" value="ANK"/>
    <property type="match status" value="4"/>
</dbReference>
<dbReference type="PANTHER" id="PTHR24193:SF86">
    <property type="entry name" value="GA-BINDING PROTEIN SUBUNIT BETA-2"/>
    <property type="match status" value="1"/>
</dbReference>
<reference evidence="9" key="1">
    <citation type="thesis" date="2020" institute="ProQuest LLC" country="789 East Eisenhower Parkway, Ann Arbor, MI, USA">
        <title>Comparative Genomics and Chromosome Evolution.</title>
        <authorList>
            <person name="Mudd A.B."/>
        </authorList>
    </citation>
    <scope>NUCLEOTIDE SEQUENCE</scope>
    <source>
        <strain evidence="9">HN-11 Male</strain>
        <tissue evidence="9">Kidney and liver</tissue>
    </source>
</reference>
<keyword evidence="8" id="KW-0175">Coiled coil</keyword>
<keyword evidence="5" id="KW-0804">Transcription</keyword>
<dbReference type="Pfam" id="PF12796">
    <property type="entry name" value="Ank_2"/>
    <property type="match status" value="1"/>
</dbReference>
<evidence type="ECO:0000256" key="1">
    <source>
        <dbReference type="ARBA" id="ARBA00004123"/>
    </source>
</evidence>
<dbReference type="InterPro" id="IPR050663">
    <property type="entry name" value="Ankyrin-SOCS_Box"/>
</dbReference>
<dbReference type="Pfam" id="PF13637">
    <property type="entry name" value="Ank_4"/>
    <property type="match status" value="1"/>
</dbReference>
<keyword evidence="4 7" id="KW-0040">ANK repeat</keyword>
<dbReference type="InterPro" id="IPR036770">
    <property type="entry name" value="Ankyrin_rpt-contain_sf"/>
</dbReference>
<feature type="coiled-coil region" evidence="8">
    <location>
        <begin position="353"/>
        <end position="394"/>
    </location>
</feature>
<dbReference type="SUPFAM" id="SSF48403">
    <property type="entry name" value="Ankyrin repeat"/>
    <property type="match status" value="1"/>
</dbReference>
<feature type="repeat" description="ANK" evidence="7">
    <location>
        <begin position="69"/>
        <end position="101"/>
    </location>
</feature>
<evidence type="ECO:0008006" key="11">
    <source>
        <dbReference type="Google" id="ProtNLM"/>
    </source>
</evidence>
<dbReference type="GO" id="GO:0000976">
    <property type="term" value="F:transcription cis-regulatory region binding"/>
    <property type="evidence" value="ECO:0007669"/>
    <property type="project" value="TreeGrafter"/>
</dbReference>
<evidence type="ECO:0000256" key="8">
    <source>
        <dbReference type="SAM" id="Coils"/>
    </source>
</evidence>
<evidence type="ECO:0000256" key="3">
    <source>
        <dbReference type="ARBA" id="ARBA00023015"/>
    </source>
</evidence>
<gene>
    <name evidence="9" type="ORF">GDO78_010164</name>
</gene>
<accession>A0A8J6F3C0</accession>
<evidence type="ECO:0000256" key="5">
    <source>
        <dbReference type="ARBA" id="ARBA00023163"/>
    </source>
</evidence>
<dbReference type="FunFam" id="1.25.40.20:FF:000025">
    <property type="entry name" value="GA-binding protein subunit beta-1 isoform X1"/>
    <property type="match status" value="1"/>
</dbReference>
<keyword evidence="2" id="KW-0677">Repeat</keyword>
<keyword evidence="3" id="KW-0805">Transcription regulation</keyword>
<protein>
    <recommendedName>
        <fullName evidence="11">GA-binding protein subunit beta-2</fullName>
    </recommendedName>
</protein>
<comment type="caution">
    <text evidence="9">The sequence shown here is derived from an EMBL/GenBank/DDBJ whole genome shotgun (WGS) entry which is preliminary data.</text>
</comment>
<proteinExistence type="predicted"/>
<dbReference type="EMBL" id="WNTK01000006">
    <property type="protein sequence ID" value="KAG9480747.1"/>
    <property type="molecule type" value="Genomic_DNA"/>
</dbReference>
<evidence type="ECO:0000256" key="2">
    <source>
        <dbReference type="ARBA" id="ARBA00022737"/>
    </source>
</evidence>
<evidence type="ECO:0000256" key="7">
    <source>
        <dbReference type="PROSITE-ProRule" id="PRU00023"/>
    </source>
</evidence>
<dbReference type="Proteomes" id="UP000770717">
    <property type="component" value="Unassembled WGS sequence"/>
</dbReference>
<keyword evidence="10" id="KW-1185">Reference proteome</keyword>
<name>A0A8J6F3C0_ELECQ</name>
<sequence length="441" mass="48435">MALDLGKRLLEAARIGEDDEVRQLMQNGAPFTTDWLGTSPLHLAAQYGHFSTVKVLLQAGISRDARTKVDRTPLHMAASEGYSHIVDLLVKNGANINAKDMLEMTALHWATEHNHQDVVDLLIKNGADVNIQSKFGKTPFDIALDRNYPELLITLQETMQGQGHIHIHPARNNTITVSSPQIILTPSLVSATNMTTSTASRNGGTIEITNPNSVLATLAALAEASTPISGSDNTAGSTTELVSMDSVGGSVGQIMENGGQRVITIVTDGVQLGNLHGGFSADHIQHPLLVTIQNGQQVVAIPEEDIIEEIVAEYEVPPAKKSRMEVVENSTKQNTVRKQDGFVMDDNHDEDTRKLLQQQLHEANVRAQEYRQQLLEKEQEAEEYRVKLENLARQHLNGETFTVVEDGDTIIISTEELQGTEMTEIETVEHHCDIPMESVVM</sequence>
<feature type="repeat" description="ANK" evidence="7">
    <location>
        <begin position="102"/>
        <end position="134"/>
    </location>
</feature>
<dbReference type="OrthoDB" id="341259at2759"/>
<evidence type="ECO:0000256" key="4">
    <source>
        <dbReference type="ARBA" id="ARBA00023043"/>
    </source>
</evidence>
<dbReference type="GO" id="GO:0045944">
    <property type="term" value="P:positive regulation of transcription by RNA polymerase II"/>
    <property type="evidence" value="ECO:0007669"/>
    <property type="project" value="TreeGrafter"/>
</dbReference>
<dbReference type="Gene3D" id="1.25.40.20">
    <property type="entry name" value="Ankyrin repeat-containing domain"/>
    <property type="match status" value="1"/>
</dbReference>
<comment type="subcellular location">
    <subcellularLocation>
        <location evidence="1">Nucleus</location>
    </subcellularLocation>
</comment>
<organism evidence="9 10">
    <name type="scientific">Eleutherodactylus coqui</name>
    <name type="common">Puerto Rican coqui</name>
    <dbReference type="NCBI Taxonomy" id="57060"/>
    <lineage>
        <taxon>Eukaryota</taxon>
        <taxon>Metazoa</taxon>
        <taxon>Chordata</taxon>
        <taxon>Craniata</taxon>
        <taxon>Vertebrata</taxon>
        <taxon>Euteleostomi</taxon>
        <taxon>Amphibia</taxon>
        <taxon>Batrachia</taxon>
        <taxon>Anura</taxon>
        <taxon>Neobatrachia</taxon>
        <taxon>Hyloidea</taxon>
        <taxon>Eleutherodactylidae</taxon>
        <taxon>Eleutherodactylinae</taxon>
        <taxon>Eleutherodactylus</taxon>
        <taxon>Eleutherodactylus</taxon>
    </lineage>
</organism>
<dbReference type="GO" id="GO:0005634">
    <property type="term" value="C:nucleus"/>
    <property type="evidence" value="ECO:0007669"/>
    <property type="project" value="UniProtKB-SubCell"/>
</dbReference>
<keyword evidence="6" id="KW-0539">Nucleus</keyword>
<evidence type="ECO:0000313" key="10">
    <source>
        <dbReference type="Proteomes" id="UP000770717"/>
    </source>
</evidence>
<dbReference type="PROSITE" id="PS50088">
    <property type="entry name" value="ANK_REPEAT"/>
    <property type="match status" value="3"/>
</dbReference>
<dbReference type="PROSITE" id="PS50297">
    <property type="entry name" value="ANK_REP_REGION"/>
    <property type="match status" value="3"/>
</dbReference>
<dbReference type="PANTHER" id="PTHR24193">
    <property type="entry name" value="ANKYRIN REPEAT PROTEIN"/>
    <property type="match status" value="1"/>
</dbReference>
<dbReference type="InterPro" id="IPR002110">
    <property type="entry name" value="Ankyrin_rpt"/>
</dbReference>
<evidence type="ECO:0000256" key="6">
    <source>
        <dbReference type="ARBA" id="ARBA00023242"/>
    </source>
</evidence>
<dbReference type="AlphaFoldDB" id="A0A8J6F3C0"/>
<dbReference type="PRINTS" id="PR01415">
    <property type="entry name" value="ANKYRIN"/>
</dbReference>
<evidence type="ECO:0000313" key="9">
    <source>
        <dbReference type="EMBL" id="KAG9480747.1"/>
    </source>
</evidence>